<name>A0A0G4EV62_VITBC</name>
<accession>A0A0G4EV62</accession>
<dbReference type="InterPro" id="IPR036397">
    <property type="entry name" value="RNaseH_sf"/>
</dbReference>
<organism evidence="2 3">
    <name type="scientific">Vitrella brassicaformis (strain CCMP3155)</name>
    <dbReference type="NCBI Taxonomy" id="1169540"/>
    <lineage>
        <taxon>Eukaryota</taxon>
        <taxon>Sar</taxon>
        <taxon>Alveolata</taxon>
        <taxon>Colpodellida</taxon>
        <taxon>Vitrellaceae</taxon>
        <taxon>Vitrella</taxon>
    </lineage>
</organism>
<dbReference type="InterPro" id="IPR012337">
    <property type="entry name" value="RNaseH-like_sf"/>
</dbReference>
<dbReference type="InterPro" id="IPR003165">
    <property type="entry name" value="Piwi"/>
</dbReference>
<dbReference type="OMA" id="DICWIPG"/>
<dbReference type="InterPro" id="IPR036085">
    <property type="entry name" value="PAZ_dom_sf"/>
</dbReference>
<dbReference type="Proteomes" id="UP000041254">
    <property type="component" value="Unassembled WGS sequence"/>
</dbReference>
<feature type="domain" description="Piwi" evidence="1">
    <location>
        <begin position="548"/>
        <end position="710"/>
    </location>
</feature>
<dbReference type="AlphaFoldDB" id="A0A0G4EV62"/>
<dbReference type="PANTHER" id="PTHR22891">
    <property type="entry name" value="EUKARYOTIC TRANSLATION INITIATION FACTOR 2C"/>
    <property type="match status" value="1"/>
</dbReference>
<dbReference type="PhylomeDB" id="A0A0G4EV62"/>
<dbReference type="Gene3D" id="3.30.420.10">
    <property type="entry name" value="Ribonuclease H-like superfamily/Ribonuclease H"/>
    <property type="match status" value="1"/>
</dbReference>
<dbReference type="InterPro" id="IPR003100">
    <property type="entry name" value="PAZ_dom"/>
</dbReference>
<evidence type="ECO:0000259" key="1">
    <source>
        <dbReference type="PROSITE" id="PS50822"/>
    </source>
</evidence>
<evidence type="ECO:0000313" key="3">
    <source>
        <dbReference type="Proteomes" id="UP000041254"/>
    </source>
</evidence>
<dbReference type="VEuPathDB" id="CryptoDB:Vbra_1713"/>
<dbReference type="OrthoDB" id="445936at2759"/>
<dbReference type="SMART" id="SM00950">
    <property type="entry name" value="Piwi"/>
    <property type="match status" value="1"/>
</dbReference>
<dbReference type="SUPFAM" id="SSF53098">
    <property type="entry name" value="Ribonuclease H-like"/>
    <property type="match status" value="1"/>
</dbReference>
<dbReference type="PROSITE" id="PS50822">
    <property type="entry name" value="PIWI"/>
    <property type="match status" value="1"/>
</dbReference>
<dbReference type="EMBL" id="CDMY01000319">
    <property type="protein sequence ID" value="CEM02150.1"/>
    <property type="molecule type" value="Genomic_DNA"/>
</dbReference>
<proteinExistence type="predicted"/>
<dbReference type="Pfam" id="PF02171">
    <property type="entry name" value="Piwi"/>
    <property type="match status" value="2"/>
</dbReference>
<dbReference type="GO" id="GO:0003723">
    <property type="term" value="F:RNA binding"/>
    <property type="evidence" value="ECO:0007669"/>
    <property type="project" value="InterPro"/>
</dbReference>
<dbReference type="InParanoid" id="A0A0G4EV62"/>
<dbReference type="Gene3D" id="3.40.50.2300">
    <property type="match status" value="1"/>
</dbReference>
<sequence length="725" mass="81180">MAVVPAALLVPQPVARPLDRHGRPLFCNIGVELEAQTNLFEIVHARENLFEFAVWVYFAEFDPPVDSPRLKRQLVYRNADQILQSLGAAGGALLYQGTNLFVKVDRSTQPRSTASIAVTPIGPDTQSIGLTRQRSIDMRGALDQEAIQYLTCAVNKAIGQLRFQSVGRHRFLTEMMRQVDPEMGGTTTVGNYKLLPGYFTSIQQLGASLYLQVDCMHRIIHMNTLRDVLDERRESGPVGNRDRKLYTITELVFGEPGIHGTFTRRQQGQEVTVSYAQYFQNTYGINLAKGQALVKYERTRRMPDGNQQVINTIILPSQTVTLTGMDESIRSNFDLNNQIANRCRMLPGVRLNRSRGLARKLQAQTAAGGGPNRAAEVLETYGITIHTDGNLVKEYGMGYDDPLLIYPPVLNMGTINDPRFERVYGLHMDDLRERIEQASDPIMVVFILPENKTQAKQVYEAMKQRLTCGNEAVLTQGVQAKTVSGNRWNSALPKLVAQIACKLGGAAWALNTKAVVRRSTMVIGVDCKKAKDAIATFLENPRFKGQPPSRFIIYRGGLGERQKRAVIDFELPMIEEGFRQLTTDEWKPEWVYILVDRNARQRFAVRKPGGGPLENPPPLTVFDQGVTDSHNYAFYGCHQFVTQGTVTPTKYEVYGQSANWDATKKVGVDGLCRITMQLSILYQNWSGPVRVPAPVKYAETCALKVTEALDNQVPSDQLSTKLWFL</sequence>
<keyword evidence="3" id="KW-1185">Reference proteome</keyword>
<protein>
    <recommendedName>
        <fullName evidence="1">Piwi domain-containing protein</fullName>
    </recommendedName>
</protein>
<dbReference type="Gene3D" id="2.170.260.10">
    <property type="entry name" value="paz domain"/>
    <property type="match status" value="1"/>
</dbReference>
<dbReference type="SMART" id="SM00949">
    <property type="entry name" value="PAZ"/>
    <property type="match status" value="1"/>
</dbReference>
<dbReference type="SUPFAM" id="SSF101690">
    <property type="entry name" value="PAZ domain"/>
    <property type="match status" value="1"/>
</dbReference>
<evidence type="ECO:0000313" key="2">
    <source>
        <dbReference type="EMBL" id="CEM02150.1"/>
    </source>
</evidence>
<gene>
    <name evidence="2" type="ORF">Vbra_1713</name>
</gene>
<reference evidence="2 3" key="1">
    <citation type="submission" date="2014-11" db="EMBL/GenBank/DDBJ databases">
        <authorList>
            <person name="Zhu J."/>
            <person name="Qi W."/>
            <person name="Song R."/>
        </authorList>
    </citation>
    <scope>NUCLEOTIDE SEQUENCE [LARGE SCALE GENOMIC DNA]</scope>
</reference>